<dbReference type="PROSITE" id="PS50042">
    <property type="entry name" value="CNMP_BINDING_3"/>
    <property type="match status" value="1"/>
</dbReference>
<organism evidence="3">
    <name type="scientific">uncultured Solirubrobacteraceae bacterium</name>
    <dbReference type="NCBI Taxonomy" id="1162706"/>
    <lineage>
        <taxon>Bacteria</taxon>
        <taxon>Bacillati</taxon>
        <taxon>Actinomycetota</taxon>
        <taxon>Thermoleophilia</taxon>
        <taxon>Solirubrobacterales</taxon>
        <taxon>Solirubrobacteraceae</taxon>
        <taxon>environmental samples</taxon>
    </lineage>
</organism>
<sequence>MGKDDLRHVGRLTDEVDVAEGEELLREGQFAYEFMVIEDGRAEVQRASGEPVAELGQATSSVRSQRLRPVGGTPQSSLGHR</sequence>
<accession>A0A6J4SET7</accession>
<evidence type="ECO:0000259" key="2">
    <source>
        <dbReference type="PROSITE" id="PS50042"/>
    </source>
</evidence>
<reference evidence="3" key="1">
    <citation type="submission" date="2020-02" db="EMBL/GenBank/DDBJ databases">
        <authorList>
            <person name="Meier V. D."/>
        </authorList>
    </citation>
    <scope>NUCLEOTIDE SEQUENCE</scope>
    <source>
        <strain evidence="3">AVDCRST_MAG67</strain>
    </source>
</reference>
<feature type="domain" description="Cyclic nucleotide-binding" evidence="2">
    <location>
        <begin position="1"/>
        <end position="58"/>
    </location>
</feature>
<dbReference type="SUPFAM" id="SSF51206">
    <property type="entry name" value="cAMP-binding domain-like"/>
    <property type="match status" value="1"/>
</dbReference>
<dbReference type="InterPro" id="IPR018490">
    <property type="entry name" value="cNMP-bd_dom_sf"/>
</dbReference>
<evidence type="ECO:0000313" key="3">
    <source>
        <dbReference type="EMBL" id="CAA9497064.1"/>
    </source>
</evidence>
<feature type="region of interest" description="Disordered" evidence="1">
    <location>
        <begin position="48"/>
        <end position="81"/>
    </location>
</feature>
<name>A0A6J4SET7_9ACTN</name>
<evidence type="ECO:0000256" key="1">
    <source>
        <dbReference type="SAM" id="MobiDB-lite"/>
    </source>
</evidence>
<dbReference type="InterPro" id="IPR000595">
    <property type="entry name" value="cNMP-bd_dom"/>
</dbReference>
<dbReference type="InterPro" id="IPR014710">
    <property type="entry name" value="RmlC-like_jellyroll"/>
</dbReference>
<protein>
    <recommendedName>
        <fullName evidence="2">Cyclic nucleotide-binding domain-containing protein</fullName>
    </recommendedName>
</protein>
<gene>
    <name evidence="3" type="ORF">AVDCRST_MAG67-1777</name>
</gene>
<dbReference type="AlphaFoldDB" id="A0A6J4SET7"/>
<proteinExistence type="predicted"/>
<dbReference type="EMBL" id="CADCVQ010000073">
    <property type="protein sequence ID" value="CAA9497064.1"/>
    <property type="molecule type" value="Genomic_DNA"/>
</dbReference>
<dbReference type="Gene3D" id="2.60.120.10">
    <property type="entry name" value="Jelly Rolls"/>
    <property type="match status" value="1"/>
</dbReference>